<dbReference type="Proteomes" id="UP001595912">
    <property type="component" value="Unassembled WGS sequence"/>
</dbReference>
<reference evidence="3" key="1">
    <citation type="journal article" date="2019" name="Int. J. Syst. Evol. Microbiol.">
        <title>The Global Catalogue of Microorganisms (GCM) 10K type strain sequencing project: providing services to taxonomists for standard genome sequencing and annotation.</title>
        <authorList>
            <consortium name="The Broad Institute Genomics Platform"/>
            <consortium name="The Broad Institute Genome Sequencing Center for Infectious Disease"/>
            <person name="Wu L."/>
            <person name="Ma J."/>
        </authorList>
    </citation>
    <scope>NUCLEOTIDE SEQUENCE [LARGE SCALE GENOMIC DNA]</scope>
    <source>
        <strain evidence="3">CGMCC 4.7152</strain>
    </source>
</reference>
<evidence type="ECO:0000313" key="3">
    <source>
        <dbReference type="Proteomes" id="UP001595912"/>
    </source>
</evidence>
<dbReference type="SUPFAM" id="SSF89392">
    <property type="entry name" value="Prokaryotic lipoproteins and lipoprotein localization factors"/>
    <property type="match status" value="1"/>
</dbReference>
<proteinExistence type="predicted"/>
<feature type="region of interest" description="Disordered" evidence="1">
    <location>
        <begin position="25"/>
        <end position="46"/>
    </location>
</feature>
<dbReference type="PROSITE" id="PS51257">
    <property type="entry name" value="PROKAR_LIPOPROTEIN"/>
    <property type="match status" value="1"/>
</dbReference>
<sequence>MLSRLIVGGVAVAVLTGGCLGLPSGETQSDSQTAKPWQPPSPTGTPAQTLLAEALQRSQQVAFRFTVEGDLPGDDGTIKATGAFDPTAKLFESTIQISSQKDPVHRIVVGTDSYLQQTGGKWVHLDLKRVKPDALVYFDMTDATGLVKFTTRVESAEGTAATGYKGRFDAGGASPEFLPVGAPSLWVIGGAAPFTATVDGKGWVTTITVELTDKDRTVKLTTTMSGHGEPLQIKAPAKKSVVEADDLYYR</sequence>
<dbReference type="RefSeq" id="WP_380120281.1">
    <property type="nucleotide sequence ID" value="NZ_JBHSIU010000041.1"/>
</dbReference>
<dbReference type="Gene3D" id="2.50.20.20">
    <property type="match status" value="1"/>
</dbReference>
<dbReference type="InterPro" id="IPR029046">
    <property type="entry name" value="LolA/LolB/LppX"/>
</dbReference>
<evidence type="ECO:0008006" key="4">
    <source>
        <dbReference type="Google" id="ProtNLM"/>
    </source>
</evidence>
<gene>
    <name evidence="2" type="ORF">ACFPIJ_31355</name>
</gene>
<name>A0ABV9W3V7_9ACTN</name>
<comment type="caution">
    <text evidence="2">The sequence shown here is derived from an EMBL/GenBank/DDBJ whole genome shotgun (WGS) entry which is preliminary data.</text>
</comment>
<keyword evidence="3" id="KW-1185">Reference proteome</keyword>
<evidence type="ECO:0000313" key="2">
    <source>
        <dbReference type="EMBL" id="MFC5002318.1"/>
    </source>
</evidence>
<accession>A0ABV9W3V7</accession>
<feature type="compositionally biased region" description="Polar residues" evidence="1">
    <location>
        <begin position="25"/>
        <end position="35"/>
    </location>
</feature>
<evidence type="ECO:0000256" key="1">
    <source>
        <dbReference type="SAM" id="MobiDB-lite"/>
    </source>
</evidence>
<protein>
    <recommendedName>
        <fullName evidence="4">Lipoprotein</fullName>
    </recommendedName>
</protein>
<organism evidence="2 3">
    <name type="scientific">Dactylosporangium cerinum</name>
    <dbReference type="NCBI Taxonomy" id="1434730"/>
    <lineage>
        <taxon>Bacteria</taxon>
        <taxon>Bacillati</taxon>
        <taxon>Actinomycetota</taxon>
        <taxon>Actinomycetes</taxon>
        <taxon>Micromonosporales</taxon>
        <taxon>Micromonosporaceae</taxon>
        <taxon>Dactylosporangium</taxon>
    </lineage>
</organism>
<dbReference type="EMBL" id="JBHSIU010000041">
    <property type="protein sequence ID" value="MFC5002318.1"/>
    <property type="molecule type" value="Genomic_DNA"/>
</dbReference>